<keyword evidence="9" id="KW-0418">Kinase</keyword>
<evidence type="ECO:0000256" key="8">
    <source>
        <dbReference type="ARBA" id="ARBA00022741"/>
    </source>
</evidence>
<dbReference type="Gene3D" id="3.40.50.2300">
    <property type="match status" value="2"/>
</dbReference>
<evidence type="ECO:0000256" key="12">
    <source>
        <dbReference type="ARBA" id="ARBA00023012"/>
    </source>
</evidence>
<evidence type="ECO:0000256" key="6">
    <source>
        <dbReference type="ARBA" id="ARBA00022679"/>
    </source>
</evidence>
<dbReference type="CDD" id="cd17546">
    <property type="entry name" value="REC_hyHK_CKI1_RcsC-like"/>
    <property type="match status" value="1"/>
</dbReference>
<dbReference type="Pfam" id="PF00072">
    <property type="entry name" value="Response_reg"/>
    <property type="match status" value="1"/>
</dbReference>
<dbReference type="FunFam" id="3.30.565.10:FF:000010">
    <property type="entry name" value="Sensor histidine kinase RcsC"/>
    <property type="match status" value="1"/>
</dbReference>
<evidence type="ECO:0000256" key="9">
    <source>
        <dbReference type="ARBA" id="ARBA00022777"/>
    </source>
</evidence>
<dbReference type="CDD" id="cd16922">
    <property type="entry name" value="HATPase_EvgS-ArcB-TorS-like"/>
    <property type="match status" value="1"/>
</dbReference>
<keyword evidence="13 16" id="KW-0472">Membrane</keyword>
<dbReference type="PROSITE" id="PS50885">
    <property type="entry name" value="HAMP"/>
    <property type="match status" value="1"/>
</dbReference>
<dbReference type="InterPro" id="IPR005467">
    <property type="entry name" value="His_kinase_dom"/>
</dbReference>
<feature type="domain" description="HAMP" evidence="19">
    <location>
        <begin position="187"/>
        <end position="239"/>
    </location>
</feature>
<evidence type="ECO:0000256" key="10">
    <source>
        <dbReference type="ARBA" id="ARBA00022840"/>
    </source>
</evidence>
<dbReference type="FunFam" id="1.10.287.130:FF:000003">
    <property type="entry name" value="Histidine kinase"/>
    <property type="match status" value="1"/>
</dbReference>
<feature type="transmembrane region" description="Helical" evidence="16">
    <location>
        <begin position="163"/>
        <end position="183"/>
    </location>
</feature>
<dbReference type="AlphaFoldDB" id="A0AB38YDQ1"/>
<evidence type="ECO:0000256" key="15">
    <source>
        <dbReference type="SAM" id="Coils"/>
    </source>
</evidence>
<feature type="domain" description="Response regulatory" evidence="18">
    <location>
        <begin position="530"/>
        <end position="644"/>
    </location>
</feature>
<evidence type="ECO:0000256" key="13">
    <source>
        <dbReference type="ARBA" id="ARBA00023136"/>
    </source>
</evidence>
<comment type="subcellular location">
    <subcellularLocation>
        <location evidence="2">Cell membrane</location>
        <topology evidence="2">Multi-pass membrane protein</topology>
    </subcellularLocation>
</comment>
<dbReference type="InterPro" id="IPR003661">
    <property type="entry name" value="HisK_dim/P_dom"/>
</dbReference>
<keyword evidence="6" id="KW-0808">Transferase</keyword>
<dbReference type="InterPro" id="IPR004358">
    <property type="entry name" value="Sig_transdc_His_kin-like_C"/>
</dbReference>
<dbReference type="SUPFAM" id="SSF47226">
    <property type="entry name" value="Histidine-containing phosphotransfer domain, HPT domain"/>
    <property type="match status" value="1"/>
</dbReference>
<dbReference type="PANTHER" id="PTHR45339:SF5">
    <property type="entry name" value="HISTIDINE KINASE"/>
    <property type="match status" value="1"/>
</dbReference>
<evidence type="ECO:0000256" key="16">
    <source>
        <dbReference type="SAM" id="Phobius"/>
    </source>
</evidence>
<dbReference type="CDD" id="cd06225">
    <property type="entry name" value="HAMP"/>
    <property type="match status" value="1"/>
</dbReference>
<keyword evidence="11 16" id="KW-1133">Transmembrane helix</keyword>
<feature type="domain" description="Response regulatory" evidence="18">
    <location>
        <begin position="662"/>
        <end position="779"/>
    </location>
</feature>
<dbReference type="SUPFAM" id="SSF47384">
    <property type="entry name" value="Homodimeric domain of signal transducing histidine kinase"/>
    <property type="match status" value="1"/>
</dbReference>
<dbReference type="EC" id="2.7.13.3" evidence="3"/>
<dbReference type="GO" id="GO:0005524">
    <property type="term" value="F:ATP binding"/>
    <property type="evidence" value="ECO:0007669"/>
    <property type="project" value="UniProtKB-KW"/>
</dbReference>
<reference evidence="20" key="1">
    <citation type="submission" date="2022-07" db="EMBL/GenBank/DDBJ databases">
        <title>Complete genome sequence of Salinispirillum sp. LH10-3-1 capable of multiple carbohydrate inversion isolated from a soda lake.</title>
        <authorList>
            <person name="Liu J."/>
            <person name="Zhai Y."/>
            <person name="Zhang H."/>
            <person name="Yang H."/>
            <person name="Qu J."/>
            <person name="Li J."/>
        </authorList>
    </citation>
    <scope>NUCLEOTIDE SEQUENCE</scope>
    <source>
        <strain evidence="20">LH 10-3-1</strain>
    </source>
</reference>
<dbReference type="Pfam" id="PF02518">
    <property type="entry name" value="HATPase_c"/>
    <property type="match status" value="1"/>
</dbReference>
<dbReference type="Pfam" id="PF00672">
    <property type="entry name" value="HAMP"/>
    <property type="match status" value="1"/>
</dbReference>
<keyword evidence="5 14" id="KW-0597">Phosphoprotein</keyword>
<keyword evidence="8" id="KW-0547">Nucleotide-binding</keyword>
<dbReference type="PRINTS" id="PR00344">
    <property type="entry name" value="BCTRLSENSOR"/>
</dbReference>
<feature type="domain" description="Histidine kinase" evidence="17">
    <location>
        <begin position="286"/>
        <end position="507"/>
    </location>
</feature>
<dbReference type="RefSeq" id="WP_304994729.1">
    <property type="nucleotide sequence ID" value="NZ_CP101717.1"/>
</dbReference>
<feature type="coiled-coil region" evidence="15">
    <location>
        <begin position="231"/>
        <end position="286"/>
    </location>
</feature>
<evidence type="ECO:0000259" key="18">
    <source>
        <dbReference type="PROSITE" id="PS50110"/>
    </source>
</evidence>
<dbReference type="Gene3D" id="3.30.565.10">
    <property type="entry name" value="Histidine kinase-like ATPase, C-terminal domain"/>
    <property type="match status" value="1"/>
</dbReference>
<comment type="catalytic activity">
    <reaction evidence="1">
        <text>ATP + protein L-histidine = ADP + protein N-phospho-L-histidine.</text>
        <dbReference type="EC" id="2.7.13.3"/>
    </reaction>
</comment>
<dbReference type="SUPFAM" id="SSF158472">
    <property type="entry name" value="HAMP domain-like"/>
    <property type="match status" value="1"/>
</dbReference>
<dbReference type="InterPro" id="IPR001789">
    <property type="entry name" value="Sig_transdc_resp-reg_receiver"/>
</dbReference>
<evidence type="ECO:0000256" key="11">
    <source>
        <dbReference type="ARBA" id="ARBA00022989"/>
    </source>
</evidence>
<keyword evidence="7 16" id="KW-0812">Transmembrane</keyword>
<sequence>MRSSLSRRLLQLALVPALVFALLITAFFAASQIWRANETFTRQIDAFTRAALPTIEAGLVLDDSVFLRQAAQDLLNAPYVRSVRILDPQGSVVIEQGADIPLPLLANVSLGQHRHEDDEWVRLEYPVLADTMRHRLEADTPTMLGWLVVDYSVNDLSLQNYRLIALGVVIALAGLAVIWLLALRLIQPIIQPFHQTIDTIRAIKDGHYSERVHLATSGELRRLGEGVNAMADSLQNAHRDMQQSVDQATQDLHQTLEALEIQNIQLSNARRQAQEASEAKTQFLANMSHEIRTPLNGVLGFARLLSKTDLTAKQRDYLHTIQRSSEGLMTIINDILDFLKLESGKLELERRRMNLREVIEDVMDLLGPMAQDKDLELVTIIYEDVPLQALGDPLRLRQVLTNLVSNAIKFTSAGHVAVRLMLEHADAQTVRVRVSVSDTGPGLTREQQKRLFNAFSQADASTSRKFGGTGLGLVICQRLIEQMRGHIGVESVQGEGATFWFTLDLDLEPATELANNELSNVTHTHLAGSHVLVFEQHELTRTALSHRLEQWGMVMHDLTVQSLEQALQSSEQRQRLAILTCSEQAAPLLNQIVDACRQHDIPVLLLTRHNEYEQPLVQLESKADAQAAKPLRYSRLYALCSELLGAPNPTLAPSEHLSNLPNILVVDDNTTNRKLLISLLGDYGITPVEAENGSVAMEQISQQGFDLVFMDIQMPVMDGLTATREIRRHEDTNQHLPVIALTAHALPEEQEELMRSGFDDYITKPIDEEQLLAALQRWTGKRLRALPQPSIESNTGGVTNDCTDSATSSDSLLDVPLALQRAGHKVPLAKDMFRGLLDQISSEKDLLPQLHEEKSHDALLERVHALHGVTRYCGTPILETAVRELELNLKRTECSKVPNALHDLLDAMTELELWCAEHDWEGLLEDASR</sequence>
<dbReference type="GO" id="GO:0000155">
    <property type="term" value="F:phosphorelay sensor kinase activity"/>
    <property type="evidence" value="ECO:0007669"/>
    <property type="project" value="InterPro"/>
</dbReference>
<dbReference type="EMBL" id="CP101717">
    <property type="protein sequence ID" value="WLD57443.1"/>
    <property type="molecule type" value="Genomic_DNA"/>
</dbReference>
<evidence type="ECO:0000256" key="1">
    <source>
        <dbReference type="ARBA" id="ARBA00000085"/>
    </source>
</evidence>
<evidence type="ECO:0000259" key="19">
    <source>
        <dbReference type="PROSITE" id="PS50885"/>
    </source>
</evidence>
<dbReference type="InterPro" id="IPR036097">
    <property type="entry name" value="HisK_dim/P_sf"/>
</dbReference>
<dbReference type="PROSITE" id="PS50109">
    <property type="entry name" value="HIS_KIN"/>
    <property type="match status" value="1"/>
</dbReference>
<keyword evidence="15" id="KW-0175">Coiled coil</keyword>
<evidence type="ECO:0000256" key="3">
    <source>
        <dbReference type="ARBA" id="ARBA00012438"/>
    </source>
</evidence>
<dbReference type="SMART" id="SM00448">
    <property type="entry name" value="REC"/>
    <property type="match status" value="1"/>
</dbReference>
<keyword evidence="12" id="KW-0902">Two-component regulatory system</keyword>
<name>A0AB38YDQ1_9GAMM</name>
<proteinExistence type="predicted"/>
<evidence type="ECO:0000313" key="20">
    <source>
        <dbReference type="EMBL" id="WLD57443.1"/>
    </source>
</evidence>
<dbReference type="PANTHER" id="PTHR45339">
    <property type="entry name" value="HYBRID SIGNAL TRANSDUCTION HISTIDINE KINASE J"/>
    <property type="match status" value="1"/>
</dbReference>
<dbReference type="SMART" id="SM00388">
    <property type="entry name" value="HisKA"/>
    <property type="match status" value="1"/>
</dbReference>
<evidence type="ECO:0000256" key="4">
    <source>
        <dbReference type="ARBA" id="ARBA00022475"/>
    </source>
</evidence>
<dbReference type="InterPro" id="IPR003594">
    <property type="entry name" value="HATPase_dom"/>
</dbReference>
<feature type="modified residue" description="4-aspartylphosphate" evidence="14">
    <location>
        <position position="711"/>
    </location>
</feature>
<keyword evidence="10 20" id="KW-0067">ATP-binding</keyword>
<dbReference type="SMART" id="SM00387">
    <property type="entry name" value="HATPase_c"/>
    <property type="match status" value="1"/>
</dbReference>
<protein>
    <recommendedName>
        <fullName evidence="3">histidine kinase</fullName>
        <ecNumber evidence="3">2.7.13.3</ecNumber>
    </recommendedName>
</protein>
<dbReference type="Pfam" id="PF00512">
    <property type="entry name" value="HisKA"/>
    <property type="match status" value="1"/>
</dbReference>
<dbReference type="GO" id="GO:0005886">
    <property type="term" value="C:plasma membrane"/>
    <property type="evidence" value="ECO:0007669"/>
    <property type="project" value="UniProtKB-SubCell"/>
</dbReference>
<dbReference type="CDD" id="cd00082">
    <property type="entry name" value="HisKA"/>
    <property type="match status" value="1"/>
</dbReference>
<dbReference type="Gene3D" id="1.20.120.160">
    <property type="entry name" value="HPT domain"/>
    <property type="match status" value="1"/>
</dbReference>
<dbReference type="PROSITE" id="PS50110">
    <property type="entry name" value="RESPONSE_REGULATORY"/>
    <property type="match status" value="2"/>
</dbReference>
<gene>
    <name evidence="20" type="ORF">NFC81_12070</name>
</gene>
<evidence type="ECO:0000256" key="14">
    <source>
        <dbReference type="PROSITE-ProRule" id="PRU00169"/>
    </source>
</evidence>
<evidence type="ECO:0000256" key="2">
    <source>
        <dbReference type="ARBA" id="ARBA00004651"/>
    </source>
</evidence>
<evidence type="ECO:0000259" key="17">
    <source>
        <dbReference type="PROSITE" id="PS50109"/>
    </source>
</evidence>
<dbReference type="SMART" id="SM00304">
    <property type="entry name" value="HAMP"/>
    <property type="match status" value="1"/>
</dbReference>
<dbReference type="InterPro" id="IPR036890">
    <property type="entry name" value="HATPase_C_sf"/>
</dbReference>
<evidence type="ECO:0000256" key="5">
    <source>
        <dbReference type="ARBA" id="ARBA00022553"/>
    </source>
</evidence>
<dbReference type="Gene3D" id="1.10.287.130">
    <property type="match status" value="1"/>
</dbReference>
<organism evidence="20">
    <name type="scientific">Salinispirillum sp. LH 10-3-1</name>
    <dbReference type="NCBI Taxonomy" id="2952525"/>
    <lineage>
        <taxon>Bacteria</taxon>
        <taxon>Pseudomonadati</taxon>
        <taxon>Pseudomonadota</taxon>
        <taxon>Gammaproteobacteria</taxon>
        <taxon>Oceanospirillales</taxon>
        <taxon>Saccharospirillaceae</taxon>
        <taxon>Salinispirillum</taxon>
    </lineage>
</organism>
<dbReference type="InterPro" id="IPR003660">
    <property type="entry name" value="HAMP_dom"/>
</dbReference>
<dbReference type="SUPFAM" id="SSF55874">
    <property type="entry name" value="ATPase domain of HSP90 chaperone/DNA topoisomerase II/histidine kinase"/>
    <property type="match status" value="1"/>
</dbReference>
<keyword evidence="4" id="KW-1003">Cell membrane</keyword>
<dbReference type="Gene3D" id="6.10.340.10">
    <property type="match status" value="1"/>
</dbReference>
<dbReference type="InterPro" id="IPR011006">
    <property type="entry name" value="CheY-like_superfamily"/>
</dbReference>
<accession>A0AB38YDQ1</accession>
<dbReference type="InterPro" id="IPR036641">
    <property type="entry name" value="HPT_dom_sf"/>
</dbReference>
<evidence type="ECO:0000256" key="7">
    <source>
        <dbReference type="ARBA" id="ARBA00022692"/>
    </source>
</evidence>
<dbReference type="SUPFAM" id="SSF52172">
    <property type="entry name" value="CheY-like"/>
    <property type="match status" value="2"/>
</dbReference>
<comment type="caution">
    <text evidence="14">Lacks conserved residue(s) required for the propagation of feature annotation.</text>
</comment>